<dbReference type="Proteomes" id="UP000000305">
    <property type="component" value="Unassembled WGS sequence"/>
</dbReference>
<comment type="pathway">
    <text evidence="2 12 15">Carbohydrate degradation; pentose phosphate pathway; D-ribulose 5-phosphate from D-glucose 6-phosphate (oxidative stage): step 3/3.</text>
</comment>
<dbReference type="NCBIfam" id="NF006765">
    <property type="entry name" value="PRK09287.1"/>
    <property type="match status" value="1"/>
</dbReference>
<dbReference type="InterPro" id="IPR006184">
    <property type="entry name" value="6PGdom_BS"/>
</dbReference>
<evidence type="ECO:0000256" key="10">
    <source>
        <dbReference type="ARBA" id="ARBA00023126"/>
    </source>
</evidence>
<evidence type="ECO:0000256" key="11">
    <source>
        <dbReference type="ARBA" id="ARBA00048640"/>
    </source>
</evidence>
<comment type="similarity">
    <text evidence="3 12 15">Belongs to the 6-phosphogluconate dehydrogenase family.</text>
</comment>
<evidence type="ECO:0000256" key="9">
    <source>
        <dbReference type="ARBA" id="ARBA00023064"/>
    </source>
</evidence>
<dbReference type="PRINTS" id="PR00076">
    <property type="entry name" value="6PGDHDRGNASE"/>
</dbReference>
<feature type="binding site" evidence="14">
    <location>
        <begin position="10"/>
        <end position="15"/>
    </location>
    <ligand>
        <name>NADP(+)</name>
        <dbReference type="ChEBI" id="CHEBI:58349"/>
    </ligand>
</feature>
<dbReference type="InterPro" id="IPR006114">
    <property type="entry name" value="6PGDH_C"/>
</dbReference>
<evidence type="ECO:0000256" key="8">
    <source>
        <dbReference type="ARBA" id="ARBA00023002"/>
    </source>
</evidence>
<dbReference type="InParanoid" id="E9HFF7"/>
<dbReference type="PhylomeDB" id="E9HFF7"/>
<dbReference type="KEGG" id="dpx:DAPPUDRAFT_300918"/>
<dbReference type="AlphaFoldDB" id="E9HFF7"/>
<dbReference type="Gene3D" id="1.20.5.320">
    <property type="entry name" value="6-Phosphogluconate Dehydrogenase, domain 3"/>
    <property type="match status" value="1"/>
</dbReference>
<comment type="catalytic activity">
    <reaction evidence="11 12 15">
        <text>6-phospho-D-gluconate + NADP(+) = D-ribulose 5-phosphate + CO2 + NADPH</text>
        <dbReference type="Rhea" id="RHEA:10116"/>
        <dbReference type="ChEBI" id="CHEBI:16526"/>
        <dbReference type="ChEBI" id="CHEBI:57783"/>
        <dbReference type="ChEBI" id="CHEBI:58121"/>
        <dbReference type="ChEBI" id="CHEBI:58349"/>
        <dbReference type="ChEBI" id="CHEBI:58759"/>
        <dbReference type="EC" id="1.1.1.44"/>
    </reaction>
</comment>
<evidence type="ECO:0000256" key="4">
    <source>
        <dbReference type="ARBA" id="ARBA00011738"/>
    </source>
</evidence>
<feature type="binding site" description="in other chain" evidence="13">
    <location>
        <begin position="202"/>
        <end position="203"/>
    </location>
    <ligand>
        <name>substrate</name>
        <note>ligand shared between dimeric partners</note>
    </ligand>
</feature>
<keyword evidence="8 12" id="KW-0560">Oxidoreductase</keyword>
<keyword evidence="7 12" id="KW-0521">NADP</keyword>
<dbReference type="InterPro" id="IPR008927">
    <property type="entry name" value="6-PGluconate_DH-like_C_sf"/>
</dbReference>
<evidence type="ECO:0000256" key="14">
    <source>
        <dbReference type="PIRSR" id="PIRSR000109-3"/>
    </source>
</evidence>
<dbReference type="FunFam" id="1.10.1040.10:FF:000032">
    <property type="entry name" value="6-phosphogluconate dehydrogenase, decarboxylating"/>
    <property type="match status" value="1"/>
</dbReference>
<evidence type="ECO:0000256" key="15">
    <source>
        <dbReference type="RuleBase" id="RU000485"/>
    </source>
</evidence>
<dbReference type="InterPro" id="IPR006113">
    <property type="entry name" value="6PGDH_Gnd/GntZ"/>
</dbReference>
<dbReference type="Gene3D" id="3.40.50.720">
    <property type="entry name" value="NAD(P)-binding Rossmann-like Domain"/>
    <property type="match status" value="1"/>
</dbReference>
<feature type="binding site" description="in other chain" evidence="13">
    <location>
        <position position="276"/>
    </location>
    <ligand>
        <name>substrate</name>
        <note>ligand shared between dimeric partners</note>
    </ligand>
</feature>
<keyword evidence="18" id="KW-1185">Reference proteome</keyword>
<dbReference type="InterPro" id="IPR036291">
    <property type="entry name" value="NAD(P)-bd_dom_sf"/>
</dbReference>
<feature type="domain" description="6-phosphogluconate dehydrogenase C-terminal" evidence="16">
    <location>
        <begin position="195"/>
        <end position="486"/>
    </location>
</feature>
<proteinExistence type="inferred from homology"/>
<dbReference type="NCBIfam" id="TIGR00873">
    <property type="entry name" value="gnd"/>
    <property type="match status" value="1"/>
</dbReference>
<evidence type="ECO:0000256" key="2">
    <source>
        <dbReference type="ARBA" id="ARBA00004874"/>
    </source>
</evidence>
<evidence type="ECO:0000256" key="13">
    <source>
        <dbReference type="PIRSR" id="PIRSR000109-2"/>
    </source>
</evidence>
<gene>
    <name evidence="17" type="ORF">DAPPUDRAFT_300918</name>
</gene>
<evidence type="ECO:0000259" key="16">
    <source>
        <dbReference type="SMART" id="SM01350"/>
    </source>
</evidence>
<dbReference type="Pfam" id="PF00393">
    <property type="entry name" value="6PGD"/>
    <property type="match status" value="1"/>
</dbReference>
<protein>
    <recommendedName>
        <fullName evidence="6 12">6-phosphogluconate dehydrogenase, decarboxylating</fullName>
        <ecNumber evidence="5 12">1.1.1.44</ecNumber>
    </recommendedName>
</protein>
<evidence type="ECO:0000256" key="3">
    <source>
        <dbReference type="ARBA" id="ARBA00008419"/>
    </source>
</evidence>
<dbReference type="GO" id="GO:0005829">
    <property type="term" value="C:cytosol"/>
    <property type="evidence" value="ECO:0000318"/>
    <property type="project" value="GO_Central"/>
</dbReference>
<feature type="binding site" description="in other chain" evidence="13">
    <location>
        <position position="303"/>
    </location>
    <ligand>
        <name>substrate</name>
        <note>ligand shared between dimeric partners</note>
    </ligand>
</feature>
<dbReference type="InterPro" id="IPR006183">
    <property type="entry name" value="Pgluconate_DH"/>
</dbReference>
<accession>E9HFF7</accession>
<keyword evidence="9 15" id="KW-0311">Gluconate utilization</keyword>
<evidence type="ECO:0000256" key="7">
    <source>
        <dbReference type="ARBA" id="ARBA00022857"/>
    </source>
</evidence>
<dbReference type="OrthoDB" id="434986at2759"/>
<evidence type="ECO:0000313" key="17">
    <source>
        <dbReference type="EMBL" id="EFX69524.1"/>
    </source>
</evidence>
<dbReference type="Gene3D" id="1.10.1040.10">
    <property type="entry name" value="N-(1-d-carboxylethyl)-l-norvaline Dehydrogenase, domain 2"/>
    <property type="match status" value="1"/>
</dbReference>
<dbReference type="SUPFAM" id="SSF48179">
    <property type="entry name" value="6-phosphogluconate dehydrogenase C-terminal domain-like"/>
    <property type="match status" value="1"/>
</dbReference>
<dbReference type="PIRSF" id="PIRSF000109">
    <property type="entry name" value="6PGD"/>
    <property type="match status" value="1"/>
</dbReference>
<feature type="binding site" description="in other chain" evidence="13">
    <location>
        <position position="207"/>
    </location>
    <ligand>
        <name>substrate</name>
        <note>ligand shared between dimeric partners</note>
    </ligand>
</feature>
<dbReference type="FunFam" id="1.20.5.320:FF:000018">
    <property type="entry name" value="6-phosphogluconate dehydrogenase, decarboxylating"/>
    <property type="match status" value="1"/>
</dbReference>
<dbReference type="Pfam" id="PF03446">
    <property type="entry name" value="NAD_binding_2"/>
    <property type="match status" value="1"/>
</dbReference>
<comment type="subunit">
    <text evidence="4 12">Homodimer.</text>
</comment>
<evidence type="ECO:0000256" key="6">
    <source>
        <dbReference type="ARBA" id="ARBA00018193"/>
    </source>
</evidence>
<feature type="binding site" evidence="14">
    <location>
        <begin position="33"/>
        <end position="35"/>
    </location>
    <ligand>
        <name>NADP(+)</name>
        <dbReference type="ChEBI" id="CHEBI:58349"/>
    </ligand>
</feature>
<feature type="binding site" description="in other chain" evidence="13">
    <location>
        <position position="110"/>
    </location>
    <ligand>
        <name>substrate</name>
        <note>ligand shared between dimeric partners</note>
    </ligand>
</feature>
<dbReference type="eggNOG" id="KOG2653">
    <property type="taxonomic scope" value="Eukaryota"/>
</dbReference>
<dbReference type="PROSITE" id="PS00461">
    <property type="entry name" value="6PGD"/>
    <property type="match status" value="1"/>
</dbReference>
<name>E9HFF7_DAPPU</name>
<dbReference type="GO" id="GO:0004616">
    <property type="term" value="F:phosphogluconate dehydrogenase (decarboxylating) activity"/>
    <property type="evidence" value="ECO:0000318"/>
    <property type="project" value="GO_Central"/>
</dbReference>
<dbReference type="SUPFAM" id="SSF51735">
    <property type="entry name" value="NAD(P)-binding Rossmann-fold domains"/>
    <property type="match status" value="1"/>
</dbReference>
<feature type="binding site" description="in other chain" evidence="13">
    <location>
        <begin position="136"/>
        <end position="138"/>
    </location>
    <ligand>
        <name>substrate</name>
        <note>ligand shared between dimeric partners</note>
    </ligand>
</feature>
<dbReference type="GO" id="GO:0019521">
    <property type="term" value="P:D-gluconate metabolic process"/>
    <property type="evidence" value="ECO:0007669"/>
    <property type="project" value="UniProtKB-KW"/>
</dbReference>
<evidence type="ECO:0000256" key="12">
    <source>
        <dbReference type="PIRNR" id="PIRNR000109"/>
    </source>
</evidence>
<dbReference type="GO" id="GO:0050661">
    <property type="term" value="F:NADP binding"/>
    <property type="evidence" value="ECO:0000318"/>
    <property type="project" value="GO_Central"/>
</dbReference>
<dbReference type="InterPro" id="IPR006115">
    <property type="entry name" value="6PGDH_NADP-bd"/>
</dbReference>
<dbReference type="GO" id="GO:0009051">
    <property type="term" value="P:pentose-phosphate shunt, oxidative branch"/>
    <property type="evidence" value="ECO:0000318"/>
    <property type="project" value="GO_Central"/>
</dbReference>
<evidence type="ECO:0000256" key="1">
    <source>
        <dbReference type="ARBA" id="ARBA00002526"/>
    </source>
</evidence>
<dbReference type="SMART" id="SM01350">
    <property type="entry name" value="6PGD"/>
    <property type="match status" value="1"/>
</dbReference>
<reference evidence="17 18" key="1">
    <citation type="journal article" date="2011" name="Science">
        <title>The ecoresponsive genome of Daphnia pulex.</title>
        <authorList>
            <person name="Colbourne J.K."/>
            <person name="Pfrender M.E."/>
            <person name="Gilbert D."/>
            <person name="Thomas W.K."/>
            <person name="Tucker A."/>
            <person name="Oakley T.H."/>
            <person name="Tokishita S."/>
            <person name="Aerts A."/>
            <person name="Arnold G.J."/>
            <person name="Basu M.K."/>
            <person name="Bauer D.J."/>
            <person name="Caceres C.E."/>
            <person name="Carmel L."/>
            <person name="Casola C."/>
            <person name="Choi J.H."/>
            <person name="Detter J.C."/>
            <person name="Dong Q."/>
            <person name="Dusheyko S."/>
            <person name="Eads B.D."/>
            <person name="Frohlich T."/>
            <person name="Geiler-Samerotte K.A."/>
            <person name="Gerlach D."/>
            <person name="Hatcher P."/>
            <person name="Jogdeo S."/>
            <person name="Krijgsveld J."/>
            <person name="Kriventseva E.V."/>
            <person name="Kultz D."/>
            <person name="Laforsch C."/>
            <person name="Lindquist E."/>
            <person name="Lopez J."/>
            <person name="Manak J.R."/>
            <person name="Muller J."/>
            <person name="Pangilinan J."/>
            <person name="Patwardhan R.P."/>
            <person name="Pitluck S."/>
            <person name="Pritham E.J."/>
            <person name="Rechtsteiner A."/>
            <person name="Rho M."/>
            <person name="Rogozin I.B."/>
            <person name="Sakarya O."/>
            <person name="Salamov A."/>
            <person name="Schaack S."/>
            <person name="Shapiro H."/>
            <person name="Shiga Y."/>
            <person name="Skalitzky C."/>
            <person name="Smith Z."/>
            <person name="Souvorov A."/>
            <person name="Sung W."/>
            <person name="Tang Z."/>
            <person name="Tsuchiya D."/>
            <person name="Tu H."/>
            <person name="Vos H."/>
            <person name="Wang M."/>
            <person name="Wolf Y.I."/>
            <person name="Yamagata H."/>
            <person name="Yamada T."/>
            <person name="Ye Y."/>
            <person name="Shaw J.R."/>
            <person name="Andrews J."/>
            <person name="Crease T.J."/>
            <person name="Tang H."/>
            <person name="Lucas S.M."/>
            <person name="Robertson H.M."/>
            <person name="Bork P."/>
            <person name="Koonin E.V."/>
            <person name="Zdobnov E.M."/>
            <person name="Grigoriev I.V."/>
            <person name="Lynch M."/>
            <person name="Boore J.L."/>
        </authorList>
    </citation>
    <scope>NUCLEOTIDE SEQUENCE [LARGE SCALE GENOMIC DNA]</scope>
</reference>
<evidence type="ECO:0000256" key="5">
    <source>
        <dbReference type="ARBA" id="ARBA00013011"/>
    </source>
</evidence>
<feature type="binding site" evidence="14">
    <location>
        <position position="110"/>
    </location>
    <ligand>
        <name>NADP(+)</name>
        <dbReference type="ChEBI" id="CHEBI:58349"/>
    </ligand>
</feature>
<feature type="binding site" evidence="13">
    <location>
        <position position="463"/>
    </location>
    <ligand>
        <name>substrate</name>
        <note>ligand shared between dimeric partners</note>
    </ligand>
</feature>
<dbReference type="PANTHER" id="PTHR11811">
    <property type="entry name" value="6-PHOSPHOGLUCONATE DEHYDROGENASE"/>
    <property type="match status" value="1"/>
</dbReference>
<keyword evidence="10 12" id="KW-0570">Pentose shunt</keyword>
<evidence type="ECO:0000313" key="18">
    <source>
        <dbReference type="Proteomes" id="UP000000305"/>
    </source>
</evidence>
<dbReference type="STRING" id="6669.E9HFF7"/>
<dbReference type="EC" id="1.1.1.44" evidence="5 12"/>
<dbReference type="HOGENOM" id="CLU_024540_4_2_1"/>
<organism evidence="17 18">
    <name type="scientific">Daphnia pulex</name>
    <name type="common">Water flea</name>
    <dbReference type="NCBI Taxonomy" id="6669"/>
    <lineage>
        <taxon>Eukaryota</taxon>
        <taxon>Metazoa</taxon>
        <taxon>Ecdysozoa</taxon>
        <taxon>Arthropoda</taxon>
        <taxon>Crustacea</taxon>
        <taxon>Branchiopoda</taxon>
        <taxon>Diplostraca</taxon>
        <taxon>Cladocera</taxon>
        <taxon>Anomopoda</taxon>
        <taxon>Daphniidae</taxon>
        <taxon>Daphnia</taxon>
    </lineage>
</organism>
<feature type="binding site" evidence="13">
    <location>
        <position position="469"/>
    </location>
    <ligand>
        <name>substrate</name>
        <note>ligand shared between dimeric partners</note>
    </ligand>
</feature>
<dbReference type="EMBL" id="GL732635">
    <property type="protein sequence ID" value="EFX69524.1"/>
    <property type="molecule type" value="Genomic_DNA"/>
</dbReference>
<feature type="binding site" evidence="14">
    <location>
        <begin position="82"/>
        <end position="84"/>
    </location>
    <ligand>
        <name>NADP(+)</name>
        <dbReference type="ChEBI" id="CHEBI:58349"/>
    </ligand>
</feature>
<dbReference type="InterPro" id="IPR013328">
    <property type="entry name" value="6PGD_dom2"/>
</dbReference>
<dbReference type="UniPathway" id="UPA00115">
    <property type="reaction ID" value="UER00410"/>
</dbReference>
<comment type="function">
    <text evidence="1 12">Catalyzes the oxidative decarboxylation of 6-phosphogluconate to ribulose 5-phosphate and CO(2), with concomitant reduction of NADP to NADPH.</text>
</comment>
<dbReference type="FunFam" id="3.40.50.720:FF:000007">
    <property type="entry name" value="6-phosphogluconate dehydrogenase, decarboxylating"/>
    <property type="match status" value="1"/>
</dbReference>
<sequence length="491" mass="54413">MDKADIGVIGLAVMGRNLVLNLVDNGFCVSVYNRTTRQERLLQEFLEKEAKQLVDAKKIIGSFDLSSFVINIKQPRRILLMISAGQPIDYVVDELTPLLDKGDIIMDGGNSEQSDTTRRYRVLRNVGLHFMGIGVSGGEEGARHGPSIMPGGSLEGWLHTKDILQAISAKADGKPCCSWIGLDISGNPTSSEGAGHFVKTVHNGIGYADMQLLAEAYHLMRDVLNMDLTEVAEAFDNWNAGNLEWRLLENTAEILRFKDKFGDHLVEKIRDAAAQKGTGKWAVIEAMNAGVPATVINESVSARFVSALKNDRVAASTKLVGPSHQKFDGNLASMVDDIRKAVQASKIILYAQGFMLLQESLPRLFGCYLNCADLAQMWRGGCVIRSTFLDHVKNAFILNPQLKNLLMDEYFINTLADFQMSWRRVIVTAINHGIPAPAFSAALSYYDSFRCPRLPANLLQAQRDFYGAHTFELLEQPGVFHHNDWNQGKPQ</sequence>